<dbReference type="OrthoDB" id="10260017at2759"/>
<gene>
    <name evidence="2" type="ORF">PENANT_c005G00405</name>
</gene>
<accession>A0A1V6QER6</accession>
<dbReference type="InterPro" id="IPR053710">
    <property type="entry name" value="Arylamine_NAT_domain_sf"/>
</dbReference>
<dbReference type="PANTHER" id="PTHR11786">
    <property type="entry name" value="N-HYDROXYARYLAMINE O-ACETYLTRANSFERASE"/>
    <property type="match status" value="1"/>
</dbReference>
<dbReference type="InterPro" id="IPR001447">
    <property type="entry name" value="Arylamine_N-AcTrfase"/>
</dbReference>
<dbReference type="Pfam" id="PF00797">
    <property type="entry name" value="Acetyltransf_2"/>
    <property type="match status" value="1"/>
</dbReference>
<evidence type="ECO:0000256" key="1">
    <source>
        <dbReference type="ARBA" id="ARBA00006547"/>
    </source>
</evidence>
<dbReference type="GO" id="GO:0016407">
    <property type="term" value="F:acetyltransferase activity"/>
    <property type="evidence" value="ECO:0007669"/>
    <property type="project" value="InterPro"/>
</dbReference>
<evidence type="ECO:0000313" key="3">
    <source>
        <dbReference type="Proteomes" id="UP000191672"/>
    </source>
</evidence>
<dbReference type="AlphaFoldDB" id="A0A1V6QER6"/>
<reference evidence="3" key="1">
    <citation type="journal article" date="2017" name="Nat. Microbiol.">
        <title>Global analysis of biosynthetic gene clusters reveals vast potential of secondary metabolite production in Penicillium species.</title>
        <authorList>
            <person name="Nielsen J.C."/>
            <person name="Grijseels S."/>
            <person name="Prigent S."/>
            <person name="Ji B."/>
            <person name="Dainat J."/>
            <person name="Nielsen K.F."/>
            <person name="Frisvad J.C."/>
            <person name="Workman M."/>
            <person name="Nielsen J."/>
        </authorList>
    </citation>
    <scope>NUCLEOTIDE SEQUENCE [LARGE SCALE GENOMIC DNA]</scope>
    <source>
        <strain evidence="3">IBT 31811</strain>
    </source>
</reference>
<comment type="similarity">
    <text evidence="1">Belongs to the arylamine N-acetyltransferase family.</text>
</comment>
<sequence>MATKPTYTENQLETYLQRIAYSKSTGAETDLLQHVRRNIEKDAYATLCDLQRRHLTAIPWGNSELHYSRHHTISLDPESLFEKMVERRLDGYCMENTGLFLVILRSLGYFVYPTAGRVAHAAETGVDNGLFFSVAHMILIVNIDGKRYMVDVGFGNNGATSPLPLEEGATATHIAPSEMRLVKENLIEFTDPTQKVWIYQTRYKPESSWLSQICFSEQEFLPQDFGVMNFSVSKNRTSWFTQRFICVRFLMDESGKEIVGQCIMAGKEVKQRMHGQTEVLKVMQNEEDRIEALAKYFDMHLRASEIQGIRNLSSQLK</sequence>
<dbReference type="EMBL" id="MDYN01000005">
    <property type="protein sequence ID" value="OQD87477.1"/>
    <property type="molecule type" value="Genomic_DNA"/>
</dbReference>
<protein>
    <submittedName>
        <fullName evidence="2">Uncharacterized protein</fullName>
    </submittedName>
</protein>
<organism evidence="2 3">
    <name type="scientific">Penicillium antarcticum</name>
    <dbReference type="NCBI Taxonomy" id="416450"/>
    <lineage>
        <taxon>Eukaryota</taxon>
        <taxon>Fungi</taxon>
        <taxon>Dikarya</taxon>
        <taxon>Ascomycota</taxon>
        <taxon>Pezizomycotina</taxon>
        <taxon>Eurotiomycetes</taxon>
        <taxon>Eurotiomycetidae</taxon>
        <taxon>Eurotiales</taxon>
        <taxon>Aspergillaceae</taxon>
        <taxon>Penicillium</taxon>
    </lineage>
</organism>
<proteinExistence type="inferred from homology"/>
<dbReference type="Gene3D" id="3.30.2140.20">
    <property type="match status" value="1"/>
</dbReference>
<evidence type="ECO:0000313" key="2">
    <source>
        <dbReference type="EMBL" id="OQD87477.1"/>
    </source>
</evidence>
<dbReference type="InterPro" id="IPR038765">
    <property type="entry name" value="Papain-like_cys_pep_sf"/>
</dbReference>
<keyword evidence="3" id="KW-1185">Reference proteome</keyword>
<dbReference type="Proteomes" id="UP000191672">
    <property type="component" value="Unassembled WGS sequence"/>
</dbReference>
<dbReference type="PANTHER" id="PTHR11786:SF0">
    <property type="entry name" value="ARYLAMINE N-ACETYLTRANSFERASE 4-RELATED"/>
    <property type="match status" value="1"/>
</dbReference>
<dbReference type="SUPFAM" id="SSF54001">
    <property type="entry name" value="Cysteine proteinases"/>
    <property type="match status" value="1"/>
</dbReference>
<dbReference type="STRING" id="416450.A0A1V6QER6"/>
<comment type="caution">
    <text evidence="2">The sequence shown here is derived from an EMBL/GenBank/DDBJ whole genome shotgun (WGS) entry which is preliminary data.</text>
</comment>
<name>A0A1V6QER6_9EURO</name>